<dbReference type="Gene3D" id="1.10.3020.10">
    <property type="entry name" value="alpha-amino acid ester hydrolase ( Helical cap domain)"/>
    <property type="match status" value="1"/>
</dbReference>
<dbReference type="SUPFAM" id="SSF53474">
    <property type="entry name" value="alpha/beta-Hydrolases"/>
    <property type="match status" value="1"/>
</dbReference>
<evidence type="ECO:0000313" key="4">
    <source>
        <dbReference type="Proteomes" id="UP001597045"/>
    </source>
</evidence>
<organism evidence="3 4">
    <name type="scientific">Kibdelosporangium lantanae</name>
    <dbReference type="NCBI Taxonomy" id="1497396"/>
    <lineage>
        <taxon>Bacteria</taxon>
        <taxon>Bacillati</taxon>
        <taxon>Actinomycetota</taxon>
        <taxon>Actinomycetes</taxon>
        <taxon>Pseudonocardiales</taxon>
        <taxon>Pseudonocardiaceae</taxon>
        <taxon>Kibdelosporangium</taxon>
    </lineage>
</organism>
<name>A0ABW3ME99_9PSEU</name>
<dbReference type="Pfam" id="PF08530">
    <property type="entry name" value="PepX_C"/>
    <property type="match status" value="1"/>
</dbReference>
<feature type="non-terminal residue" evidence="3">
    <location>
        <position position="256"/>
    </location>
</feature>
<keyword evidence="1 3" id="KW-0378">Hydrolase</keyword>
<evidence type="ECO:0000259" key="2">
    <source>
        <dbReference type="SMART" id="SM00939"/>
    </source>
</evidence>
<feature type="domain" description="Xaa-Pro dipeptidyl-peptidase C-terminal" evidence="2">
    <location>
        <begin position="107"/>
        <end position="256"/>
    </location>
</feature>
<evidence type="ECO:0000313" key="3">
    <source>
        <dbReference type="EMBL" id="MFD1048918.1"/>
    </source>
</evidence>
<gene>
    <name evidence="3" type="ORF">ACFQ1S_26975</name>
</gene>
<dbReference type="EMBL" id="JBHTIS010001869">
    <property type="protein sequence ID" value="MFD1048918.1"/>
    <property type="molecule type" value="Genomic_DNA"/>
</dbReference>
<dbReference type="InterPro" id="IPR013736">
    <property type="entry name" value="Xaa-Pro_dipept_C"/>
</dbReference>
<dbReference type="Gene3D" id="2.60.120.260">
    <property type="entry name" value="Galactose-binding domain-like"/>
    <property type="match status" value="1"/>
</dbReference>
<dbReference type="InterPro" id="IPR005674">
    <property type="entry name" value="CocE/Ser_esterase"/>
</dbReference>
<dbReference type="Gene3D" id="3.40.50.1820">
    <property type="entry name" value="alpha/beta hydrolase"/>
    <property type="match status" value="1"/>
</dbReference>
<dbReference type="InterPro" id="IPR000383">
    <property type="entry name" value="Xaa-Pro-like_dom"/>
</dbReference>
<dbReference type="NCBIfam" id="TIGR00976">
    <property type="entry name" value="CocE_NonD"/>
    <property type="match status" value="1"/>
</dbReference>
<reference evidence="4" key="1">
    <citation type="journal article" date="2019" name="Int. J. Syst. Evol. Microbiol.">
        <title>The Global Catalogue of Microorganisms (GCM) 10K type strain sequencing project: providing services to taxonomists for standard genome sequencing and annotation.</title>
        <authorList>
            <consortium name="The Broad Institute Genomics Platform"/>
            <consortium name="The Broad Institute Genome Sequencing Center for Infectious Disease"/>
            <person name="Wu L."/>
            <person name="Ma J."/>
        </authorList>
    </citation>
    <scope>NUCLEOTIDE SEQUENCE [LARGE SCALE GENOMIC DNA]</scope>
    <source>
        <strain evidence="4">JCM 31486</strain>
    </source>
</reference>
<dbReference type="SMART" id="SM00939">
    <property type="entry name" value="PepX_C"/>
    <property type="match status" value="1"/>
</dbReference>
<keyword evidence="4" id="KW-1185">Reference proteome</keyword>
<proteinExistence type="predicted"/>
<dbReference type="SUPFAM" id="SSF49785">
    <property type="entry name" value="Galactose-binding domain-like"/>
    <property type="match status" value="1"/>
</dbReference>
<accession>A0ABW3ME99</accession>
<dbReference type="Proteomes" id="UP001597045">
    <property type="component" value="Unassembled WGS sequence"/>
</dbReference>
<protein>
    <submittedName>
        <fullName evidence="3">CocE/NonD family hydrolase</fullName>
    </submittedName>
</protein>
<comment type="caution">
    <text evidence="3">The sequence shown here is derived from an EMBL/GenBank/DDBJ whole genome shotgun (WGS) entry which is preliminary data.</text>
</comment>
<evidence type="ECO:0000256" key="1">
    <source>
        <dbReference type="ARBA" id="ARBA00022801"/>
    </source>
</evidence>
<sequence length="256" mass="27901">MLRAERRLAGALARLPLRGTVSGAPWYDEWVGHPDVTDPYWEPFRVTEALRRTTVPTLLIGGWHDYFLNQTLAQYAALRSRDVNVAMTIGPWTHLTVDNRVSLPEAVSWLDAHAAGRGSPDRKSPVRVYVSGAGQWQGHQHWPPEGLRPRKLYLGTDLTSTTGATFRYDPANPTPSVGGRVMALSGGAKDNRGLESRPDVLVFTTAPLTSAVEIHGAPMVELYVASDNADADLFVRICDVAPDGRSVNPVVGGRSV</sequence>
<dbReference type="GO" id="GO:0016787">
    <property type="term" value="F:hydrolase activity"/>
    <property type="evidence" value="ECO:0007669"/>
    <property type="project" value="UniProtKB-KW"/>
</dbReference>
<dbReference type="InterPro" id="IPR029058">
    <property type="entry name" value="AB_hydrolase_fold"/>
</dbReference>
<dbReference type="Pfam" id="PF02129">
    <property type="entry name" value="Peptidase_S15"/>
    <property type="match status" value="1"/>
</dbReference>
<dbReference type="InterPro" id="IPR008979">
    <property type="entry name" value="Galactose-bd-like_sf"/>
</dbReference>